<evidence type="ECO:0000313" key="15">
    <source>
        <dbReference type="Ensembl" id="ENSEBUP00000016183.1"/>
    </source>
</evidence>
<dbReference type="GO" id="GO:0061630">
    <property type="term" value="F:ubiquitin protein ligase activity"/>
    <property type="evidence" value="ECO:0007669"/>
    <property type="project" value="UniProtKB-UniRule"/>
</dbReference>
<comment type="domain">
    <text evidence="12">The WWE domain mediates non-covalent poly(ADP-ribose)-binding.</text>
</comment>
<feature type="domain" description="WWE" evidence="14">
    <location>
        <begin position="71"/>
        <end position="147"/>
    </location>
</feature>
<evidence type="ECO:0000256" key="11">
    <source>
        <dbReference type="PROSITE-ProRule" id="PRU00175"/>
    </source>
</evidence>
<evidence type="ECO:0000259" key="13">
    <source>
        <dbReference type="PROSITE" id="PS50089"/>
    </source>
</evidence>
<dbReference type="GO" id="GO:0008270">
    <property type="term" value="F:zinc ion binding"/>
    <property type="evidence" value="ECO:0007669"/>
    <property type="project" value="UniProtKB-UniRule"/>
</dbReference>
<evidence type="ECO:0000256" key="5">
    <source>
        <dbReference type="ARBA" id="ARBA00022679"/>
    </source>
</evidence>
<dbReference type="InterPro" id="IPR004170">
    <property type="entry name" value="WWE_dom"/>
</dbReference>
<keyword evidence="9 12" id="KW-0833">Ubl conjugation pathway</keyword>
<protein>
    <recommendedName>
        <fullName evidence="12">E3 ubiquitin-protein ligase</fullName>
        <ecNumber evidence="12">2.3.2.27</ecNumber>
    </recommendedName>
</protein>
<dbReference type="InterPro" id="IPR017907">
    <property type="entry name" value="Znf_RING_CS"/>
</dbReference>
<keyword evidence="5 12" id="KW-0808">Transferase</keyword>
<dbReference type="SUPFAM" id="SSF57850">
    <property type="entry name" value="RING/U-box"/>
    <property type="match status" value="1"/>
</dbReference>
<keyword evidence="6" id="KW-0879">Wnt signaling pathway</keyword>
<dbReference type="EC" id="2.3.2.27" evidence="12"/>
<evidence type="ECO:0000259" key="14">
    <source>
        <dbReference type="PROSITE" id="PS50918"/>
    </source>
</evidence>
<evidence type="ECO:0000256" key="1">
    <source>
        <dbReference type="ARBA" id="ARBA00000900"/>
    </source>
</evidence>
<dbReference type="InterPro" id="IPR033509">
    <property type="entry name" value="RNF146"/>
</dbReference>
<dbReference type="CDD" id="cd16546">
    <property type="entry name" value="RING-HC_RNF146"/>
    <property type="match status" value="1"/>
</dbReference>
<keyword evidence="8 11" id="KW-0863">Zinc-finger</keyword>
<organism evidence="15 16">
    <name type="scientific">Eptatretus burgeri</name>
    <name type="common">Inshore hagfish</name>
    <dbReference type="NCBI Taxonomy" id="7764"/>
    <lineage>
        <taxon>Eukaryota</taxon>
        <taxon>Metazoa</taxon>
        <taxon>Chordata</taxon>
        <taxon>Craniata</taxon>
        <taxon>Vertebrata</taxon>
        <taxon>Cyclostomata</taxon>
        <taxon>Myxini</taxon>
        <taxon>Myxiniformes</taxon>
        <taxon>Myxinidae</taxon>
        <taxon>Eptatretinae</taxon>
        <taxon>Eptatretus</taxon>
    </lineage>
</organism>
<comment type="catalytic activity">
    <reaction evidence="1 12">
        <text>S-ubiquitinyl-[E2 ubiquitin-conjugating enzyme]-L-cysteine + [acceptor protein]-L-lysine = [E2 ubiquitin-conjugating enzyme]-L-cysteine + N(6)-ubiquitinyl-[acceptor protein]-L-lysine.</text>
        <dbReference type="EC" id="2.3.2.27"/>
    </reaction>
</comment>
<dbReference type="GO" id="GO:0051865">
    <property type="term" value="P:protein autoubiquitination"/>
    <property type="evidence" value="ECO:0007669"/>
    <property type="project" value="UniProtKB-UniRule"/>
</dbReference>
<dbReference type="PANTHER" id="PTHR13417">
    <property type="entry name" value="E3 UBIQUITIN-PROTEIN LIGASE RNF146"/>
    <property type="match status" value="1"/>
</dbReference>
<dbReference type="Gene3D" id="3.30.40.10">
    <property type="entry name" value="Zinc/RING finger domain, C3HC4 (zinc finger)"/>
    <property type="match status" value="1"/>
</dbReference>
<evidence type="ECO:0000256" key="6">
    <source>
        <dbReference type="ARBA" id="ARBA00022687"/>
    </source>
</evidence>
<comment type="PTM">
    <text evidence="12">Ubiquitinated; autoubiquitinated.</text>
</comment>
<dbReference type="GO" id="GO:0005634">
    <property type="term" value="C:nucleus"/>
    <property type="evidence" value="ECO:0007669"/>
    <property type="project" value="TreeGrafter"/>
</dbReference>
<dbReference type="Proteomes" id="UP000694388">
    <property type="component" value="Unplaced"/>
</dbReference>
<evidence type="ECO:0000256" key="9">
    <source>
        <dbReference type="ARBA" id="ARBA00022786"/>
    </source>
</evidence>
<keyword evidence="16" id="KW-1185">Reference proteome</keyword>
<dbReference type="SMART" id="SM00184">
    <property type="entry name" value="RING"/>
    <property type="match status" value="1"/>
</dbReference>
<dbReference type="Pfam" id="PF02825">
    <property type="entry name" value="WWE"/>
    <property type="match status" value="1"/>
</dbReference>
<dbReference type="FunFam" id="3.30.720.50:FF:000003">
    <property type="entry name" value="E3 ubiquitin-protein ligase RNF146"/>
    <property type="match status" value="1"/>
</dbReference>
<comment type="subcellular location">
    <subcellularLocation>
        <location evidence="2 12">Cytoplasm</location>
        <location evidence="2 12">Cytosol</location>
    </subcellularLocation>
</comment>
<evidence type="ECO:0000256" key="4">
    <source>
        <dbReference type="ARBA" id="ARBA00022490"/>
    </source>
</evidence>
<dbReference type="PROSITE" id="PS50089">
    <property type="entry name" value="ZF_RING_2"/>
    <property type="match status" value="1"/>
</dbReference>
<dbReference type="GO" id="GO:0006511">
    <property type="term" value="P:ubiquitin-dependent protein catabolic process"/>
    <property type="evidence" value="ECO:0007669"/>
    <property type="project" value="UniProtKB-UniRule"/>
</dbReference>
<dbReference type="GO" id="GO:0005829">
    <property type="term" value="C:cytosol"/>
    <property type="evidence" value="ECO:0007669"/>
    <property type="project" value="UniProtKB-SubCell"/>
</dbReference>
<dbReference type="InterPro" id="IPR013083">
    <property type="entry name" value="Znf_RING/FYVE/PHD"/>
</dbReference>
<dbReference type="UniPathway" id="UPA00143"/>
<evidence type="ECO:0000256" key="12">
    <source>
        <dbReference type="RuleBase" id="RU367115"/>
    </source>
</evidence>
<accession>A0A8C4QJ45</accession>
<name>A0A8C4QJ45_EPTBU</name>
<proteinExistence type="predicted"/>
<dbReference type="Pfam" id="PF13920">
    <property type="entry name" value="zf-C3HC4_3"/>
    <property type="match status" value="1"/>
</dbReference>
<sequence length="304" mass="33536">MSCEPEETGGLGGSGSPPGIPDCAVCLQECVHPALLPCGHVFCFLCAKGVALQSRRCALCRRDIPPDFLERPTLLPQSSEMANAWFYEGRNGWWQYDERTTGELEEAFSKGWTSLEMLIAGFLYVADLEAMVQYRRNEPTRRRRIKRDLACAPKKGVAGLRLEQATSSSRETSGDGTAAVEVSGIARMQNPVATSVSSIPINQPATEAVSDSTAVNSRFSGIRLGVGIPGIPAPSIATIIHGPFQEIVRVVRFVWIERHSECDHRDFCQGGKRLHPVCLKDEGCHQQMEGRDKEYFPESQRDHC</sequence>
<dbReference type="Ensembl" id="ENSEBUT00000016759.1">
    <property type="protein sequence ID" value="ENSEBUP00000016183.1"/>
    <property type="gene ID" value="ENSEBUG00000010163.1"/>
</dbReference>
<keyword evidence="4 12" id="KW-0963">Cytoplasm</keyword>
<dbReference type="SMART" id="SM00678">
    <property type="entry name" value="WWE"/>
    <property type="match status" value="1"/>
</dbReference>
<dbReference type="InterPro" id="IPR018123">
    <property type="entry name" value="WWE-dom_subgr"/>
</dbReference>
<dbReference type="PROSITE" id="PS50918">
    <property type="entry name" value="WWE"/>
    <property type="match status" value="1"/>
</dbReference>
<comment type="pathway">
    <text evidence="3 12">Protein modification; protein ubiquitination.</text>
</comment>
<dbReference type="Gene3D" id="3.30.720.50">
    <property type="match status" value="1"/>
</dbReference>
<evidence type="ECO:0000256" key="7">
    <source>
        <dbReference type="ARBA" id="ARBA00022723"/>
    </source>
</evidence>
<dbReference type="GO" id="GO:0072572">
    <property type="term" value="F:poly-ADP-D-ribose binding"/>
    <property type="evidence" value="ECO:0007669"/>
    <property type="project" value="UniProtKB-UniRule"/>
</dbReference>
<comment type="function">
    <text evidence="12">E3 ubiquitin-protein ligase that specifically binds poly-ADP-ribosylated proteins and mediates their ubiquitination and subsequent degradation.</text>
</comment>
<evidence type="ECO:0000256" key="3">
    <source>
        <dbReference type="ARBA" id="ARBA00004906"/>
    </source>
</evidence>
<dbReference type="InterPro" id="IPR001841">
    <property type="entry name" value="Znf_RING"/>
</dbReference>
<dbReference type="PANTHER" id="PTHR13417:SF2">
    <property type="entry name" value="E3 UBIQUITIN-PROTEIN LIGASE RNF146"/>
    <property type="match status" value="1"/>
</dbReference>
<dbReference type="GeneTree" id="ENSGT00390000000358"/>
<dbReference type="PROSITE" id="PS00518">
    <property type="entry name" value="ZF_RING_1"/>
    <property type="match status" value="1"/>
</dbReference>
<feature type="domain" description="RING-type" evidence="13">
    <location>
        <begin position="23"/>
        <end position="61"/>
    </location>
</feature>
<dbReference type="InterPro" id="IPR037197">
    <property type="entry name" value="WWE_dom_sf"/>
</dbReference>
<reference evidence="15" key="1">
    <citation type="submission" date="2025-08" db="UniProtKB">
        <authorList>
            <consortium name="Ensembl"/>
        </authorList>
    </citation>
    <scope>IDENTIFICATION</scope>
</reference>
<reference evidence="15" key="2">
    <citation type="submission" date="2025-09" db="UniProtKB">
        <authorList>
            <consortium name="Ensembl"/>
        </authorList>
    </citation>
    <scope>IDENTIFICATION</scope>
</reference>
<dbReference type="SUPFAM" id="SSF117839">
    <property type="entry name" value="WWE domain"/>
    <property type="match status" value="1"/>
</dbReference>
<evidence type="ECO:0000256" key="2">
    <source>
        <dbReference type="ARBA" id="ARBA00004514"/>
    </source>
</evidence>
<evidence type="ECO:0000313" key="16">
    <source>
        <dbReference type="Proteomes" id="UP000694388"/>
    </source>
</evidence>
<dbReference type="AlphaFoldDB" id="A0A8C4QJ45"/>
<evidence type="ECO:0000256" key="10">
    <source>
        <dbReference type="ARBA" id="ARBA00022833"/>
    </source>
</evidence>
<keyword evidence="7 12" id="KW-0479">Metal-binding</keyword>
<keyword evidence="10 12" id="KW-0862">Zinc</keyword>
<dbReference type="GO" id="GO:0016055">
    <property type="term" value="P:Wnt signaling pathway"/>
    <property type="evidence" value="ECO:0007669"/>
    <property type="project" value="UniProtKB-KW"/>
</dbReference>
<dbReference type="InterPro" id="IPR044110">
    <property type="entry name" value="RING-HC_RNF146"/>
</dbReference>
<evidence type="ECO:0000256" key="8">
    <source>
        <dbReference type="ARBA" id="ARBA00022771"/>
    </source>
</evidence>